<feature type="compositionally biased region" description="Basic and acidic residues" evidence="1">
    <location>
        <begin position="406"/>
        <end position="429"/>
    </location>
</feature>
<dbReference type="SUPFAM" id="SSF55166">
    <property type="entry name" value="Hedgehog/DD-peptidase"/>
    <property type="match status" value="1"/>
</dbReference>
<dbReference type="PANTHER" id="PTHR34385:SF1">
    <property type="entry name" value="PEPTIDOGLYCAN L-ALANYL-D-GLUTAMATE ENDOPEPTIDASE CWLK"/>
    <property type="match status" value="1"/>
</dbReference>
<dbReference type="Proteomes" id="UP001316189">
    <property type="component" value="Chromosome"/>
</dbReference>
<feature type="region of interest" description="Disordered" evidence="1">
    <location>
        <begin position="219"/>
        <end position="244"/>
    </location>
</feature>
<dbReference type="InterPro" id="IPR003709">
    <property type="entry name" value="VanY-like_core_dom"/>
</dbReference>
<gene>
    <name evidence="3" type="ORF">NP064_02575</name>
</gene>
<proteinExistence type="predicted"/>
<dbReference type="InterPro" id="IPR009045">
    <property type="entry name" value="Zn_M74/Hedgehog-like"/>
</dbReference>
<protein>
    <submittedName>
        <fullName evidence="3">M15 family metallopeptidase</fullName>
    </submittedName>
</protein>
<accession>A0ABY5L1T0</accession>
<dbReference type="EMBL" id="CP101988">
    <property type="protein sequence ID" value="UUI75819.1"/>
    <property type="molecule type" value="Genomic_DNA"/>
</dbReference>
<organism evidence="3 4">
    <name type="scientific">Cellulomonas chengniuliangii</name>
    <dbReference type="NCBI Taxonomy" id="2968084"/>
    <lineage>
        <taxon>Bacteria</taxon>
        <taxon>Bacillati</taxon>
        <taxon>Actinomycetota</taxon>
        <taxon>Actinomycetes</taxon>
        <taxon>Micrococcales</taxon>
        <taxon>Cellulomonadaceae</taxon>
        <taxon>Cellulomonas</taxon>
    </lineage>
</organism>
<evidence type="ECO:0000256" key="1">
    <source>
        <dbReference type="SAM" id="MobiDB-lite"/>
    </source>
</evidence>
<keyword evidence="4" id="KW-1185">Reference proteome</keyword>
<reference evidence="3 4" key="1">
    <citation type="submission" date="2022-07" db="EMBL/GenBank/DDBJ databases">
        <title>Novel species in genus cellulomonas.</title>
        <authorList>
            <person name="Ye L."/>
        </authorList>
    </citation>
    <scope>NUCLEOTIDE SEQUENCE [LARGE SCALE GENOMIC DNA]</scope>
    <source>
        <strain evidence="4">zg-Y338</strain>
    </source>
</reference>
<sequence>MRRITLYIPTLTMKMTTPIARVLQALRPHSMAQLLGLATLLSVLHRSSVVQTLRAEYLRIIAWSTAQVRALLASPAADAVRTSQAVAVIRENLDLVAHHTGRLVEMVRMHHITRTLRARPLAQGVLVAGLVLGGGGAAVAAPELAVKPVSAIEHQQRLAGVAEVAAEATAAADAVREAAKAANIPTDDLDAATAQLDDVLTSHGLVSEPSELEIELRAAAAQPADEATDEAADQPSGPQPPVADQQTPFMQVVAAKAQSTVDQAAGEPVGDLAATTAATSLKAPSVEPTTIGPLVTDRSAGTALTDVLTTSANTQASDVAADLHEALDQVTDLTEKVSAAAGVGSASTAVLAQPPAVPEPTEEQIAAAAKAVAERAAAEQAAAEQAAAEQAAAQAAAEAAAKAEAEAAARQAKDDASRAAADHATHRAVTEGNPGGGNGQFSEASLCELSFAPGARLRCDAAAAVESMNIEFRHAFGVDLSITDSYRSYDAQVRTKAQLGRLAATPGTSNHGWAKALDLGGGIQSFSSPQYQWMKANAGRFGWVHPGWAEPGGSKPEPWHWEFGR</sequence>
<dbReference type="Gene3D" id="3.30.1380.10">
    <property type="match status" value="1"/>
</dbReference>
<evidence type="ECO:0000313" key="4">
    <source>
        <dbReference type="Proteomes" id="UP001316189"/>
    </source>
</evidence>
<dbReference type="RefSeq" id="WP_227568075.1">
    <property type="nucleotide sequence ID" value="NZ_CP101988.1"/>
</dbReference>
<dbReference type="CDD" id="cd14814">
    <property type="entry name" value="Peptidase_M15"/>
    <property type="match status" value="1"/>
</dbReference>
<name>A0ABY5L1T0_9CELL</name>
<feature type="region of interest" description="Disordered" evidence="1">
    <location>
        <begin position="406"/>
        <end position="437"/>
    </location>
</feature>
<dbReference type="PANTHER" id="PTHR34385">
    <property type="entry name" value="D-ALANYL-D-ALANINE CARBOXYPEPTIDASE"/>
    <property type="match status" value="1"/>
</dbReference>
<feature type="domain" description="D-alanyl-D-alanine carboxypeptidase-like core" evidence="2">
    <location>
        <begin position="456"/>
        <end position="563"/>
    </location>
</feature>
<evidence type="ECO:0000259" key="2">
    <source>
        <dbReference type="Pfam" id="PF02557"/>
    </source>
</evidence>
<evidence type="ECO:0000313" key="3">
    <source>
        <dbReference type="EMBL" id="UUI75819.1"/>
    </source>
</evidence>
<dbReference type="InterPro" id="IPR052179">
    <property type="entry name" value="DD-CPase-like"/>
</dbReference>
<dbReference type="Pfam" id="PF02557">
    <property type="entry name" value="VanY"/>
    <property type="match status" value="1"/>
</dbReference>